<proteinExistence type="predicted"/>
<sequence>MPTKLEVVTTYIESEVKQKLEKWAKGEDRSISYIVARLIEKAIEEREHSSIDNDKETTSTSKGSGK</sequence>
<dbReference type="SUPFAM" id="SSF47598">
    <property type="entry name" value="Ribbon-helix-helix"/>
    <property type="match status" value="1"/>
</dbReference>
<feature type="compositionally biased region" description="Basic and acidic residues" evidence="1">
    <location>
        <begin position="45"/>
        <end position="57"/>
    </location>
</feature>
<reference evidence="2" key="1">
    <citation type="submission" date="2020-10" db="EMBL/GenBank/DDBJ databases">
        <authorList>
            <person name="Castelo-Branco R."/>
            <person name="Eusebio N."/>
            <person name="Adriana R."/>
            <person name="Vieira A."/>
            <person name="Brugerolle De Fraissinette N."/>
            <person name="Rezende De Castro R."/>
            <person name="Schneider M.P."/>
            <person name="Vasconcelos V."/>
            <person name="Leao P.N."/>
        </authorList>
    </citation>
    <scope>NUCLEOTIDE SEQUENCE</scope>
    <source>
        <strain evidence="2">LEGE 07157</strain>
    </source>
</reference>
<evidence type="ECO:0000313" key="2">
    <source>
        <dbReference type="EMBL" id="MBE9117393.1"/>
    </source>
</evidence>
<comment type="caution">
    <text evidence="2">The sequence shown here is derived from an EMBL/GenBank/DDBJ whole genome shotgun (WGS) entry which is preliminary data.</text>
</comment>
<dbReference type="AlphaFoldDB" id="A0A8J7DZJ6"/>
<protein>
    <submittedName>
        <fullName evidence="2">CopG family transcriptional regulator</fullName>
    </submittedName>
</protein>
<feature type="region of interest" description="Disordered" evidence="1">
    <location>
        <begin position="45"/>
        <end position="66"/>
    </location>
</feature>
<name>A0A8J7DZJ6_9CYAN</name>
<gene>
    <name evidence="2" type="ORF">IQ249_15950</name>
</gene>
<organism evidence="2 3">
    <name type="scientific">Lusitaniella coriacea LEGE 07157</name>
    <dbReference type="NCBI Taxonomy" id="945747"/>
    <lineage>
        <taxon>Bacteria</taxon>
        <taxon>Bacillati</taxon>
        <taxon>Cyanobacteriota</taxon>
        <taxon>Cyanophyceae</taxon>
        <taxon>Spirulinales</taxon>
        <taxon>Lusitaniellaceae</taxon>
        <taxon>Lusitaniella</taxon>
    </lineage>
</organism>
<dbReference type="EMBL" id="JADEWZ010000024">
    <property type="protein sequence ID" value="MBE9117393.1"/>
    <property type="molecule type" value="Genomic_DNA"/>
</dbReference>
<evidence type="ECO:0000313" key="3">
    <source>
        <dbReference type="Proteomes" id="UP000654482"/>
    </source>
</evidence>
<evidence type="ECO:0000256" key="1">
    <source>
        <dbReference type="SAM" id="MobiDB-lite"/>
    </source>
</evidence>
<dbReference type="InterPro" id="IPR010985">
    <property type="entry name" value="Ribbon_hlx_hlx"/>
</dbReference>
<dbReference type="Proteomes" id="UP000654482">
    <property type="component" value="Unassembled WGS sequence"/>
</dbReference>
<dbReference type="GO" id="GO:0006355">
    <property type="term" value="P:regulation of DNA-templated transcription"/>
    <property type="evidence" value="ECO:0007669"/>
    <property type="project" value="InterPro"/>
</dbReference>
<accession>A0A8J7DZJ6</accession>
<keyword evidence="3" id="KW-1185">Reference proteome</keyword>